<dbReference type="PANTHER" id="PTHR43701">
    <property type="entry name" value="MEMBRANE TRANSPORTER PROTEIN MJ0441-RELATED"/>
    <property type="match status" value="1"/>
</dbReference>
<evidence type="ECO:0000256" key="5">
    <source>
        <dbReference type="SAM" id="Phobius"/>
    </source>
</evidence>
<keyword evidence="3 5" id="KW-1133">Transmembrane helix</keyword>
<dbReference type="PANTHER" id="PTHR43701:SF2">
    <property type="entry name" value="MEMBRANE TRANSPORTER PROTEIN YJNA-RELATED"/>
    <property type="match status" value="1"/>
</dbReference>
<dbReference type="AlphaFoldDB" id="A0A0F9BHR8"/>
<proteinExistence type="predicted"/>
<evidence type="ECO:0000256" key="1">
    <source>
        <dbReference type="ARBA" id="ARBA00004141"/>
    </source>
</evidence>
<dbReference type="InterPro" id="IPR002781">
    <property type="entry name" value="TM_pro_TauE-like"/>
</dbReference>
<organism evidence="6">
    <name type="scientific">marine sediment metagenome</name>
    <dbReference type="NCBI Taxonomy" id="412755"/>
    <lineage>
        <taxon>unclassified sequences</taxon>
        <taxon>metagenomes</taxon>
        <taxon>ecological metagenomes</taxon>
    </lineage>
</organism>
<feature type="transmembrane region" description="Helical" evidence="5">
    <location>
        <begin position="186"/>
        <end position="208"/>
    </location>
</feature>
<evidence type="ECO:0000313" key="6">
    <source>
        <dbReference type="EMBL" id="KKK90159.1"/>
    </source>
</evidence>
<feature type="transmembrane region" description="Helical" evidence="5">
    <location>
        <begin position="7"/>
        <end position="32"/>
    </location>
</feature>
<dbReference type="Pfam" id="PF01925">
    <property type="entry name" value="TauE"/>
    <property type="match status" value="1"/>
</dbReference>
<keyword evidence="4 5" id="KW-0472">Membrane</keyword>
<feature type="non-terminal residue" evidence="6">
    <location>
        <position position="218"/>
    </location>
</feature>
<evidence type="ECO:0000256" key="4">
    <source>
        <dbReference type="ARBA" id="ARBA00023136"/>
    </source>
</evidence>
<dbReference type="EMBL" id="LAZR01049216">
    <property type="protein sequence ID" value="KKK90159.1"/>
    <property type="molecule type" value="Genomic_DNA"/>
</dbReference>
<gene>
    <name evidence="6" type="ORF">LCGC14_2725870</name>
</gene>
<reference evidence="6" key="1">
    <citation type="journal article" date="2015" name="Nature">
        <title>Complex archaea that bridge the gap between prokaryotes and eukaryotes.</title>
        <authorList>
            <person name="Spang A."/>
            <person name="Saw J.H."/>
            <person name="Jorgensen S.L."/>
            <person name="Zaremba-Niedzwiedzka K."/>
            <person name="Martijn J."/>
            <person name="Lind A.E."/>
            <person name="van Eijk R."/>
            <person name="Schleper C."/>
            <person name="Guy L."/>
            <person name="Ettema T.J."/>
        </authorList>
    </citation>
    <scope>NUCLEOTIDE SEQUENCE</scope>
</reference>
<name>A0A0F9BHR8_9ZZZZ</name>
<comment type="subcellular location">
    <subcellularLocation>
        <location evidence="1">Membrane</location>
        <topology evidence="1">Multi-pass membrane protein</topology>
    </subcellularLocation>
</comment>
<sequence length="218" mass="23694">MIDIGFWFMFPVGICIATIAMMSGIGGAIFFSPFFMLVLKLDPILAMGSGLAIEVFGFTSGVIGYVMKKSVNFKIVRQLVVLTVPSTMAGVALARFFPGMILKGLLAILLLYLAYQFLIKNHECVPKSTYCTGVFTDHENIRLSMPVRLSSIFGATLMGMISSGLGELNEHNFLNKLRMPVASASGTSVFLVAMSATVGSFFHAYFLVQHGETSIFTN</sequence>
<feature type="transmembrane region" description="Helical" evidence="5">
    <location>
        <begin position="75"/>
        <end position="94"/>
    </location>
</feature>
<evidence type="ECO:0000256" key="2">
    <source>
        <dbReference type="ARBA" id="ARBA00022692"/>
    </source>
</evidence>
<dbReference type="GO" id="GO:0016020">
    <property type="term" value="C:membrane"/>
    <property type="evidence" value="ECO:0007669"/>
    <property type="project" value="UniProtKB-SubCell"/>
</dbReference>
<feature type="transmembrane region" description="Helical" evidence="5">
    <location>
        <begin position="147"/>
        <end position="166"/>
    </location>
</feature>
<dbReference type="InterPro" id="IPR051598">
    <property type="entry name" value="TSUP/Inactive_protease-like"/>
</dbReference>
<protein>
    <recommendedName>
        <fullName evidence="7">Membrane transporter protein</fullName>
    </recommendedName>
</protein>
<feature type="transmembrane region" description="Helical" evidence="5">
    <location>
        <begin position="100"/>
        <end position="118"/>
    </location>
</feature>
<comment type="caution">
    <text evidence="6">The sequence shown here is derived from an EMBL/GenBank/DDBJ whole genome shotgun (WGS) entry which is preliminary data.</text>
</comment>
<evidence type="ECO:0000256" key="3">
    <source>
        <dbReference type="ARBA" id="ARBA00022989"/>
    </source>
</evidence>
<accession>A0A0F9BHR8</accession>
<evidence type="ECO:0008006" key="7">
    <source>
        <dbReference type="Google" id="ProtNLM"/>
    </source>
</evidence>
<keyword evidence="2 5" id="KW-0812">Transmembrane</keyword>
<feature type="transmembrane region" description="Helical" evidence="5">
    <location>
        <begin position="44"/>
        <end position="66"/>
    </location>
</feature>